<reference evidence="9" key="1">
    <citation type="submission" date="2021-02" db="EMBL/GenBank/DDBJ databases">
        <authorList>
            <person name="Nowell W R."/>
        </authorList>
    </citation>
    <scope>NUCLEOTIDE SEQUENCE</scope>
</reference>
<dbReference type="PANTHER" id="PTHR10332">
    <property type="entry name" value="EQUILIBRATIVE NUCLEOSIDE TRANSPORTER"/>
    <property type="match status" value="1"/>
</dbReference>
<dbReference type="Proteomes" id="UP000663852">
    <property type="component" value="Unassembled WGS sequence"/>
</dbReference>
<comment type="similarity">
    <text evidence="2">Belongs to the SLC29A/ENT transporter (TC 2.A.57) family.</text>
</comment>
<dbReference type="AlphaFoldDB" id="A0A814EJL8"/>
<feature type="transmembrane region" description="Helical" evidence="7">
    <location>
        <begin position="353"/>
        <end position="375"/>
    </location>
</feature>
<dbReference type="OrthoDB" id="46396at2759"/>
<evidence type="ECO:0000313" key="9">
    <source>
        <dbReference type="EMBL" id="CAF0970312.1"/>
    </source>
</evidence>
<keyword evidence="5 7" id="KW-1133">Transmembrane helix</keyword>
<comment type="subcellular location">
    <subcellularLocation>
        <location evidence="1">Membrane</location>
        <topology evidence="1">Multi-pass membrane protein</topology>
    </subcellularLocation>
</comment>
<feature type="transmembrane region" description="Helical" evidence="7">
    <location>
        <begin position="75"/>
        <end position="96"/>
    </location>
</feature>
<dbReference type="EMBL" id="CAJNOJ010000013">
    <property type="protein sequence ID" value="CAF0802465.1"/>
    <property type="molecule type" value="Genomic_DNA"/>
</dbReference>
<evidence type="ECO:0000256" key="5">
    <source>
        <dbReference type="ARBA" id="ARBA00022989"/>
    </source>
</evidence>
<dbReference type="InterPro" id="IPR002259">
    <property type="entry name" value="Eqnu_transpt"/>
</dbReference>
<dbReference type="Gene3D" id="1.20.1250.20">
    <property type="entry name" value="MFS general substrate transporter like domains"/>
    <property type="match status" value="1"/>
</dbReference>
<keyword evidence="4 7" id="KW-0812">Transmembrane</keyword>
<dbReference type="PIRSF" id="PIRSF016379">
    <property type="entry name" value="ENT"/>
    <property type="match status" value="1"/>
</dbReference>
<dbReference type="InterPro" id="IPR036259">
    <property type="entry name" value="MFS_trans_sf"/>
</dbReference>
<evidence type="ECO:0000256" key="6">
    <source>
        <dbReference type="ARBA" id="ARBA00023136"/>
    </source>
</evidence>
<feature type="transmembrane region" description="Helical" evidence="7">
    <location>
        <begin position="108"/>
        <end position="126"/>
    </location>
</feature>
<evidence type="ECO:0000256" key="1">
    <source>
        <dbReference type="ARBA" id="ARBA00004141"/>
    </source>
</evidence>
<accession>A0A814EJL8</accession>
<dbReference type="Proteomes" id="UP000663828">
    <property type="component" value="Unassembled WGS sequence"/>
</dbReference>
<comment type="caution">
    <text evidence="9">The sequence shown here is derived from an EMBL/GenBank/DDBJ whole genome shotgun (WGS) entry which is preliminary data.</text>
</comment>
<feature type="transmembrane region" description="Helical" evidence="7">
    <location>
        <begin position="423"/>
        <end position="449"/>
    </location>
</feature>
<evidence type="ECO:0000313" key="8">
    <source>
        <dbReference type="EMBL" id="CAF0802465.1"/>
    </source>
</evidence>
<name>A0A814EJL8_ADIRI</name>
<dbReference type="GO" id="GO:0005886">
    <property type="term" value="C:plasma membrane"/>
    <property type="evidence" value="ECO:0007669"/>
    <property type="project" value="TreeGrafter"/>
</dbReference>
<sequence>MDSSDDYPRVATAATPLIGSIYHRTWTYIAFIWLGLGTTLPFNFFITADPYFRYKLHDPSVNTSMSPLEFYYENSVTICASLTNLLTVVLVTYVYVPYIHKTRIYTSLSGVTLCLSVCCVLTVINVQQWRAIFFAVTMLLVMIQSICSAVLLNCLFSLAATLPSRYIQGLISGQAIGGIFVVVCSIISIVVSSNISTAALIYFLLAILVLISNIIIYFFLEKSHLFQIYSSAVWEINNEYEVFFHESSSHNDGSHPTMSITSLAIRQRLYVAYKHIKWNFFGVFFTFISTLSLFPGYLSKIQPAYPSTEYPNSLWTKRLYAQVMTFLLFYIGDTFGRMISLKFQKPSLRYPRVLFFICLSRFVFIVFFGFCHFPNANGFPYLFKHDAIYTTIMLIFSISHGYCHSLNMMYAPQRVHSQLTSTVGALMTMALASGTFIGSVLSFGVVTMYGDSTPMIREYLR</sequence>
<dbReference type="SUPFAM" id="SSF103473">
    <property type="entry name" value="MFS general substrate transporter"/>
    <property type="match status" value="1"/>
</dbReference>
<feature type="transmembrane region" description="Helical" evidence="7">
    <location>
        <begin position="132"/>
        <end position="158"/>
    </location>
</feature>
<dbReference type="PRINTS" id="PR01130">
    <property type="entry name" value="DERENTRNSPRT"/>
</dbReference>
<keyword evidence="3" id="KW-0813">Transport</keyword>
<feature type="transmembrane region" description="Helical" evidence="7">
    <location>
        <begin position="319"/>
        <end position="341"/>
    </location>
</feature>
<keyword evidence="6 7" id="KW-0472">Membrane</keyword>
<keyword evidence="10" id="KW-1185">Reference proteome</keyword>
<feature type="transmembrane region" description="Helical" evidence="7">
    <location>
        <begin position="387"/>
        <end position="411"/>
    </location>
</feature>
<evidence type="ECO:0000313" key="10">
    <source>
        <dbReference type="Proteomes" id="UP000663828"/>
    </source>
</evidence>
<proteinExistence type="inferred from homology"/>
<dbReference type="EMBL" id="CAJNOR010000642">
    <property type="protein sequence ID" value="CAF0970312.1"/>
    <property type="molecule type" value="Genomic_DNA"/>
</dbReference>
<feature type="transmembrane region" description="Helical" evidence="7">
    <location>
        <begin position="26"/>
        <end position="46"/>
    </location>
</feature>
<dbReference type="GO" id="GO:0015205">
    <property type="term" value="F:nucleobase transmembrane transporter activity"/>
    <property type="evidence" value="ECO:0007669"/>
    <property type="project" value="TreeGrafter"/>
</dbReference>
<evidence type="ECO:0000256" key="3">
    <source>
        <dbReference type="ARBA" id="ARBA00022448"/>
    </source>
</evidence>
<dbReference type="PANTHER" id="PTHR10332:SF88">
    <property type="entry name" value="EQUILIBRATIVE NUCLEOSIDE TRANSPORTER 1, ISOFORM A"/>
    <property type="match status" value="1"/>
</dbReference>
<feature type="transmembrane region" description="Helical" evidence="7">
    <location>
        <begin position="170"/>
        <end position="193"/>
    </location>
</feature>
<feature type="transmembrane region" description="Helical" evidence="7">
    <location>
        <begin position="278"/>
        <end position="299"/>
    </location>
</feature>
<organism evidence="9 10">
    <name type="scientific">Adineta ricciae</name>
    <name type="common">Rotifer</name>
    <dbReference type="NCBI Taxonomy" id="249248"/>
    <lineage>
        <taxon>Eukaryota</taxon>
        <taxon>Metazoa</taxon>
        <taxon>Spiralia</taxon>
        <taxon>Gnathifera</taxon>
        <taxon>Rotifera</taxon>
        <taxon>Eurotatoria</taxon>
        <taxon>Bdelloidea</taxon>
        <taxon>Adinetida</taxon>
        <taxon>Adinetidae</taxon>
        <taxon>Adineta</taxon>
    </lineage>
</organism>
<evidence type="ECO:0000256" key="7">
    <source>
        <dbReference type="SAM" id="Phobius"/>
    </source>
</evidence>
<dbReference type="GO" id="GO:0034257">
    <property type="term" value="F:nicotinamide riboside transmembrane transporter activity"/>
    <property type="evidence" value="ECO:0007669"/>
    <property type="project" value="TreeGrafter"/>
</dbReference>
<evidence type="ECO:0000256" key="4">
    <source>
        <dbReference type="ARBA" id="ARBA00022692"/>
    </source>
</evidence>
<evidence type="ECO:0000256" key="2">
    <source>
        <dbReference type="ARBA" id="ARBA00007965"/>
    </source>
</evidence>
<dbReference type="Pfam" id="PF01733">
    <property type="entry name" value="Nucleoside_tran"/>
    <property type="match status" value="1"/>
</dbReference>
<feature type="transmembrane region" description="Helical" evidence="7">
    <location>
        <begin position="199"/>
        <end position="220"/>
    </location>
</feature>
<protein>
    <submittedName>
        <fullName evidence="9">Uncharacterized protein</fullName>
    </submittedName>
</protein>
<gene>
    <name evidence="8" type="ORF">EDS130_LOCUS4923</name>
    <name evidence="9" type="ORF">XAT740_LOCUS11630</name>
</gene>